<organism evidence="1">
    <name type="scientific">Rhizophora mucronata</name>
    <name type="common">Asiatic mangrove</name>
    <dbReference type="NCBI Taxonomy" id="61149"/>
    <lineage>
        <taxon>Eukaryota</taxon>
        <taxon>Viridiplantae</taxon>
        <taxon>Streptophyta</taxon>
        <taxon>Embryophyta</taxon>
        <taxon>Tracheophyta</taxon>
        <taxon>Spermatophyta</taxon>
        <taxon>Magnoliopsida</taxon>
        <taxon>eudicotyledons</taxon>
        <taxon>Gunneridae</taxon>
        <taxon>Pentapetalae</taxon>
        <taxon>rosids</taxon>
        <taxon>fabids</taxon>
        <taxon>Malpighiales</taxon>
        <taxon>Rhizophoraceae</taxon>
        <taxon>Rhizophora</taxon>
    </lineage>
</organism>
<protein>
    <submittedName>
        <fullName evidence="1">Uncharacterized protein</fullName>
    </submittedName>
</protein>
<proteinExistence type="predicted"/>
<sequence length="29" mass="3281">MNDSLYFACRFAMGVMKAPLEINTVHFSS</sequence>
<dbReference type="EMBL" id="GGEC01053396">
    <property type="protein sequence ID" value="MBX33880.1"/>
    <property type="molecule type" value="Transcribed_RNA"/>
</dbReference>
<reference evidence="1" key="1">
    <citation type="submission" date="2018-02" db="EMBL/GenBank/DDBJ databases">
        <title>Rhizophora mucronata_Transcriptome.</title>
        <authorList>
            <person name="Meera S.P."/>
            <person name="Sreeshan A."/>
            <person name="Augustine A."/>
        </authorList>
    </citation>
    <scope>NUCLEOTIDE SEQUENCE</scope>
    <source>
        <tissue evidence="1">Leaf</tissue>
    </source>
</reference>
<name>A0A2P2MUI1_RHIMU</name>
<evidence type="ECO:0000313" key="1">
    <source>
        <dbReference type="EMBL" id="MBX33880.1"/>
    </source>
</evidence>
<dbReference type="AlphaFoldDB" id="A0A2P2MUI1"/>
<accession>A0A2P2MUI1</accession>